<gene>
    <name evidence="3" type="ORF">EV207_101230</name>
</gene>
<dbReference type="SUPFAM" id="SSF54106">
    <property type="entry name" value="LysM domain"/>
    <property type="match status" value="1"/>
</dbReference>
<name>A0A4R2PB61_9BACL</name>
<evidence type="ECO:0000313" key="3">
    <source>
        <dbReference type="EMBL" id="TCP32252.1"/>
    </source>
</evidence>
<dbReference type="PROSITE" id="PS51782">
    <property type="entry name" value="LYSM"/>
    <property type="match status" value="1"/>
</dbReference>
<feature type="compositionally biased region" description="Polar residues" evidence="1">
    <location>
        <begin position="416"/>
        <end position="427"/>
    </location>
</feature>
<keyword evidence="4" id="KW-1185">Reference proteome</keyword>
<dbReference type="Gene3D" id="3.10.350.10">
    <property type="entry name" value="LysM domain"/>
    <property type="match status" value="1"/>
</dbReference>
<dbReference type="SMART" id="SM00257">
    <property type="entry name" value="LysM"/>
    <property type="match status" value="1"/>
</dbReference>
<feature type="domain" description="LysM" evidence="2">
    <location>
        <begin position="2"/>
        <end position="47"/>
    </location>
</feature>
<dbReference type="EMBL" id="SLXK01000001">
    <property type="protein sequence ID" value="TCP32252.1"/>
    <property type="molecule type" value="Genomic_DNA"/>
</dbReference>
<proteinExistence type="predicted"/>
<comment type="caution">
    <text evidence="3">The sequence shown here is derived from an EMBL/GenBank/DDBJ whole genome shotgun (WGS) entry which is preliminary data.</text>
</comment>
<sequence length="468" mass="54320">MKIYVVQKGDTLYEIAQKHGISLADLKKMNPQLKNPDMIMPGMKIKVPVAGGPAKKKEQQVKKEAQIKKGKKENIAPNNKMPVKEKKKEMPIKEEQKKPLPKKTAPITKKEVPVKKAPVKKQMPMMEMEEKEVPKYKHSKKTAPTFPMMDENISENLAGMENKKQNLPLMDNNFPNVMMPKPDHQMPINQKANKQDSLNTMPMWDWPNAGNVNEHHEHLENAEQNKMPSPKWHEVPIQSSNEWPNHEQHMMPEATMPAEQMPMAPPPYYGYSPCGCDSGGKAMMPYGYTALEGIQGSYPSTDYMPPQTYQPMPAYDQPYQEYMHQEYHQPQDDWQDYQGLSEFQQPEYQQPSFQQPVYQQQPVYPQQPVYQQPVYQQPGYQQPGYQQPGYQQPGYQQQGYNAADFMQPGFQPMYQPDQQLVPQSQTPYPAYPQQDMWRASANQRWDSYANYEEPPYQPGFPIKNNEEE</sequence>
<feature type="compositionally biased region" description="Basic and acidic residues" evidence="1">
    <location>
        <begin position="82"/>
        <end position="98"/>
    </location>
</feature>
<feature type="region of interest" description="Disordered" evidence="1">
    <location>
        <begin position="406"/>
        <end position="434"/>
    </location>
</feature>
<feature type="compositionally biased region" description="Basic and acidic residues" evidence="1">
    <location>
        <begin position="55"/>
        <end position="67"/>
    </location>
</feature>
<evidence type="ECO:0000256" key="1">
    <source>
        <dbReference type="SAM" id="MobiDB-lite"/>
    </source>
</evidence>
<feature type="region of interest" description="Disordered" evidence="1">
    <location>
        <begin position="448"/>
        <end position="468"/>
    </location>
</feature>
<dbReference type="RefSeq" id="WP_207902898.1">
    <property type="nucleotide sequence ID" value="NZ_SLXK01000001.1"/>
</dbReference>
<dbReference type="AlphaFoldDB" id="A0A4R2PB61"/>
<dbReference type="InterPro" id="IPR036779">
    <property type="entry name" value="LysM_dom_sf"/>
</dbReference>
<dbReference type="NCBIfam" id="TIGR02899">
    <property type="entry name" value="spore_safA"/>
    <property type="match status" value="1"/>
</dbReference>
<dbReference type="CDD" id="cd00118">
    <property type="entry name" value="LysM"/>
    <property type="match status" value="1"/>
</dbReference>
<protein>
    <submittedName>
        <fullName evidence="3">Morphogenetic protein associated with SpoVID</fullName>
    </submittedName>
</protein>
<dbReference type="InterPro" id="IPR018392">
    <property type="entry name" value="LysM"/>
</dbReference>
<evidence type="ECO:0000259" key="2">
    <source>
        <dbReference type="PROSITE" id="PS51782"/>
    </source>
</evidence>
<feature type="region of interest" description="Disordered" evidence="1">
    <location>
        <begin position="48"/>
        <end position="101"/>
    </location>
</feature>
<accession>A0A4R2PB61</accession>
<organism evidence="3 4">
    <name type="scientific">Scopulibacillus darangshiensis</name>
    <dbReference type="NCBI Taxonomy" id="442528"/>
    <lineage>
        <taxon>Bacteria</taxon>
        <taxon>Bacillati</taxon>
        <taxon>Bacillota</taxon>
        <taxon>Bacilli</taxon>
        <taxon>Bacillales</taxon>
        <taxon>Sporolactobacillaceae</taxon>
        <taxon>Scopulibacillus</taxon>
    </lineage>
</organism>
<dbReference type="Pfam" id="PF01476">
    <property type="entry name" value="LysM"/>
    <property type="match status" value="1"/>
</dbReference>
<dbReference type="InterPro" id="IPR014248">
    <property type="entry name" value="Spore_coat_assembly_SafA"/>
</dbReference>
<dbReference type="Proteomes" id="UP000295416">
    <property type="component" value="Unassembled WGS sequence"/>
</dbReference>
<reference evidence="3 4" key="1">
    <citation type="submission" date="2019-03" db="EMBL/GenBank/DDBJ databases">
        <title>Genomic Encyclopedia of Type Strains, Phase IV (KMG-IV): sequencing the most valuable type-strain genomes for metagenomic binning, comparative biology and taxonomic classification.</title>
        <authorList>
            <person name="Goeker M."/>
        </authorList>
    </citation>
    <scope>NUCLEOTIDE SEQUENCE [LARGE SCALE GENOMIC DNA]</scope>
    <source>
        <strain evidence="3 4">DSM 19377</strain>
    </source>
</reference>
<evidence type="ECO:0000313" key="4">
    <source>
        <dbReference type="Proteomes" id="UP000295416"/>
    </source>
</evidence>